<evidence type="ECO:0000313" key="2">
    <source>
        <dbReference type="EMBL" id="CAH03093.1"/>
    </source>
</evidence>
<dbReference type="eggNOG" id="ENOG502S5CR">
    <property type="taxonomic scope" value="Eukaryota"/>
</dbReference>
<dbReference type="InParanoid" id="Q6CX34"/>
<reference evidence="2 3" key="1">
    <citation type="journal article" date="2004" name="Nature">
        <title>Genome evolution in yeasts.</title>
        <authorList>
            <consortium name="Genolevures"/>
            <person name="Dujon B."/>
            <person name="Sherman D."/>
            <person name="Fischer G."/>
            <person name="Durrens P."/>
            <person name="Casaregola S."/>
            <person name="Lafontaine I."/>
            <person name="de Montigny J."/>
            <person name="Marck C."/>
            <person name="Neuveglise C."/>
            <person name="Talla E."/>
            <person name="Goffard N."/>
            <person name="Frangeul L."/>
            <person name="Aigle M."/>
            <person name="Anthouard V."/>
            <person name="Babour A."/>
            <person name="Barbe V."/>
            <person name="Barnay S."/>
            <person name="Blanchin S."/>
            <person name="Beckerich J.M."/>
            <person name="Beyne E."/>
            <person name="Bleykasten C."/>
            <person name="Boisrame A."/>
            <person name="Boyer J."/>
            <person name="Cattolico L."/>
            <person name="Confanioleri F."/>
            <person name="de Daruvar A."/>
            <person name="Despons L."/>
            <person name="Fabre E."/>
            <person name="Fairhead C."/>
            <person name="Ferry-Dumazet H."/>
            <person name="Groppi A."/>
            <person name="Hantraye F."/>
            <person name="Hennequin C."/>
            <person name="Jauniaux N."/>
            <person name="Joyet P."/>
            <person name="Kachouri R."/>
            <person name="Kerrest A."/>
            <person name="Koszul R."/>
            <person name="Lemaire M."/>
            <person name="Lesur I."/>
            <person name="Ma L."/>
            <person name="Muller H."/>
            <person name="Nicaud J.M."/>
            <person name="Nikolski M."/>
            <person name="Oztas S."/>
            <person name="Ozier-Kalogeropoulos O."/>
            <person name="Pellenz S."/>
            <person name="Potier S."/>
            <person name="Richard G.F."/>
            <person name="Straub M.L."/>
            <person name="Suleau A."/>
            <person name="Swennene D."/>
            <person name="Tekaia F."/>
            <person name="Wesolowski-Louvel M."/>
            <person name="Westhof E."/>
            <person name="Wirth B."/>
            <person name="Zeniou-Meyer M."/>
            <person name="Zivanovic I."/>
            <person name="Bolotin-Fukuhara M."/>
            <person name="Thierry A."/>
            <person name="Bouchier C."/>
            <person name="Caudron B."/>
            <person name="Scarpelli C."/>
            <person name="Gaillardin C."/>
            <person name="Weissenbach J."/>
            <person name="Wincker P."/>
            <person name="Souciet J.L."/>
        </authorList>
    </citation>
    <scope>NUCLEOTIDE SEQUENCE [LARGE SCALE GENOMIC DNA]</scope>
    <source>
        <strain evidence="3">ATCC 8585 / CBS 2359 / DSM 70799 / NBRC 1267 / NRRL Y-1140 / WM37</strain>
    </source>
</reference>
<accession>Q6CX34</accession>
<evidence type="ECO:0000256" key="1">
    <source>
        <dbReference type="SAM" id="MobiDB-lite"/>
    </source>
</evidence>
<dbReference type="GeneID" id="2896372"/>
<keyword evidence="3" id="KW-1185">Reference proteome</keyword>
<dbReference type="FunCoup" id="Q6CX34">
    <property type="interactions" value="269"/>
</dbReference>
<dbReference type="OMA" id="DWQSEKA"/>
<gene>
    <name evidence="2" type="ORF">KLLA0_A11616g</name>
</gene>
<sequence length="213" mass="23306">MASQHRNGNSKSRNGGGKGVGKGSNSLFGRVGNSSGQNPVLQKKQTLERAEKAKAEKAKAKTGLTFLGGKLVLAADLQGNKMKASSDKNKQQIQSNKRVNLLHNLKNRARSKQRNNSDNSNNKKLVISLKESLKCLKIRNLPIGTNPSNLQRVLQQMGNCKVTDLKVIDLPTGSAHAEVFASNMDLETLHKRFNQAEIDGRRILTEISSQPEL</sequence>
<dbReference type="Gene3D" id="3.30.70.330">
    <property type="match status" value="1"/>
</dbReference>
<dbReference type="KEGG" id="kla:KLLA0_A11616g"/>
<evidence type="ECO:0000313" key="3">
    <source>
        <dbReference type="Proteomes" id="UP000000598"/>
    </source>
</evidence>
<protein>
    <submittedName>
        <fullName evidence="2">KLLA0A11616p</fullName>
    </submittedName>
</protein>
<dbReference type="GO" id="GO:0003676">
    <property type="term" value="F:nucleic acid binding"/>
    <property type="evidence" value="ECO:0007669"/>
    <property type="project" value="InterPro"/>
</dbReference>
<organism evidence="2 3">
    <name type="scientific">Kluyveromyces lactis (strain ATCC 8585 / CBS 2359 / DSM 70799 / NBRC 1267 / NRRL Y-1140 / WM37)</name>
    <name type="common">Yeast</name>
    <name type="synonym">Candida sphaerica</name>
    <dbReference type="NCBI Taxonomy" id="284590"/>
    <lineage>
        <taxon>Eukaryota</taxon>
        <taxon>Fungi</taxon>
        <taxon>Dikarya</taxon>
        <taxon>Ascomycota</taxon>
        <taxon>Saccharomycotina</taxon>
        <taxon>Saccharomycetes</taxon>
        <taxon>Saccharomycetales</taxon>
        <taxon>Saccharomycetaceae</taxon>
        <taxon>Kluyveromyces</taxon>
    </lineage>
</organism>
<dbReference type="EMBL" id="CR382121">
    <property type="protein sequence ID" value="CAH03093.1"/>
    <property type="molecule type" value="Genomic_DNA"/>
</dbReference>
<feature type="region of interest" description="Disordered" evidence="1">
    <location>
        <begin position="1"/>
        <end position="59"/>
    </location>
</feature>
<dbReference type="InterPro" id="IPR035979">
    <property type="entry name" value="RBD_domain_sf"/>
</dbReference>
<dbReference type="HOGENOM" id="CLU_1294599_0_0_1"/>
<feature type="compositionally biased region" description="Basic and acidic residues" evidence="1">
    <location>
        <begin position="45"/>
        <end position="59"/>
    </location>
</feature>
<proteinExistence type="predicted"/>
<dbReference type="AlphaFoldDB" id="Q6CX34"/>
<feature type="region of interest" description="Disordered" evidence="1">
    <location>
        <begin position="82"/>
        <end position="101"/>
    </location>
</feature>
<dbReference type="InterPro" id="IPR012677">
    <property type="entry name" value="Nucleotide-bd_a/b_plait_sf"/>
</dbReference>
<name>Q6CX34_KLULA</name>
<dbReference type="PaxDb" id="284590-Q6CX34"/>
<feature type="compositionally biased region" description="Polar residues" evidence="1">
    <location>
        <begin position="32"/>
        <end position="44"/>
    </location>
</feature>
<dbReference type="RefSeq" id="XP_451505.1">
    <property type="nucleotide sequence ID" value="XM_451505.1"/>
</dbReference>
<dbReference type="Proteomes" id="UP000000598">
    <property type="component" value="Chromosome A"/>
</dbReference>
<dbReference type="SUPFAM" id="SSF54928">
    <property type="entry name" value="RNA-binding domain, RBD"/>
    <property type="match status" value="1"/>
</dbReference>